<dbReference type="EMBL" id="ABOX02000009">
    <property type="protein sequence ID" value="EEF61602.1"/>
    <property type="molecule type" value="Genomic_DNA"/>
</dbReference>
<gene>
    <name evidence="3" type="ORF">Cflav_PD4281</name>
</gene>
<organism evidence="3 4">
    <name type="scientific">Pedosphaera parvula (strain Ellin514)</name>
    <dbReference type="NCBI Taxonomy" id="320771"/>
    <lineage>
        <taxon>Bacteria</taxon>
        <taxon>Pseudomonadati</taxon>
        <taxon>Verrucomicrobiota</taxon>
        <taxon>Pedosphaerae</taxon>
        <taxon>Pedosphaerales</taxon>
        <taxon>Pedosphaeraceae</taxon>
        <taxon>Pedosphaera</taxon>
    </lineage>
</organism>
<dbReference type="Proteomes" id="UP000003688">
    <property type="component" value="Unassembled WGS sequence"/>
</dbReference>
<keyword evidence="1" id="KW-0732">Signal</keyword>
<evidence type="ECO:0000256" key="1">
    <source>
        <dbReference type="SAM" id="SignalP"/>
    </source>
</evidence>
<evidence type="ECO:0000313" key="3">
    <source>
        <dbReference type="EMBL" id="EEF61602.1"/>
    </source>
</evidence>
<name>B9XFA4_PEDPL</name>
<dbReference type="AlphaFoldDB" id="B9XFA4"/>
<comment type="caution">
    <text evidence="3">The sequence shown here is derived from an EMBL/GenBank/DDBJ whole genome shotgun (WGS) entry which is preliminary data.</text>
</comment>
<dbReference type="InterPro" id="IPR025524">
    <property type="entry name" value="DUF4412"/>
</dbReference>
<dbReference type="RefSeq" id="WP_007414494.1">
    <property type="nucleotide sequence ID" value="NZ_ABOX02000009.1"/>
</dbReference>
<sequence length="262" mass="28979" precursor="true">MKYITFTNKLALLPALVATLALASTTTYAQMGHSPSKSMNMAMMKLFGDNNNFTSKAEISISKAGKTSTTMPINFALAGDKMRTDIDMTQIKSTDMPANAMAMMKQMGMDQMSTIMLPEKKMTYIIYPSLKAYAEQPMDKDDVIDATKNYKIEKTALGKETIDGHPTQKNKVVMTDDKGQKQEATVWNATDLKDFPVQMQMNEDSNVVLMHYKDIKLGKPDANKFEVPTGMTKYSSAQQLMQAEMTKRMGNGGGFGAPPAQK</sequence>
<feature type="chain" id="PRO_5002894349" description="DUF4412 domain-containing protein" evidence="1">
    <location>
        <begin position="30"/>
        <end position="262"/>
    </location>
</feature>
<evidence type="ECO:0000313" key="4">
    <source>
        <dbReference type="Proteomes" id="UP000003688"/>
    </source>
</evidence>
<evidence type="ECO:0000259" key="2">
    <source>
        <dbReference type="Pfam" id="PF14371"/>
    </source>
</evidence>
<dbReference type="OrthoDB" id="9790106at2"/>
<dbReference type="STRING" id="320771.Cflav_PD4281"/>
<protein>
    <recommendedName>
        <fullName evidence="2">DUF4412 domain-containing protein</fullName>
    </recommendedName>
</protein>
<proteinExistence type="predicted"/>
<feature type="signal peptide" evidence="1">
    <location>
        <begin position="1"/>
        <end position="29"/>
    </location>
</feature>
<accession>B9XFA4</accession>
<dbReference type="Pfam" id="PF14371">
    <property type="entry name" value="DUF4412"/>
    <property type="match status" value="1"/>
</dbReference>
<reference evidence="3 4" key="1">
    <citation type="journal article" date="2011" name="J. Bacteriol.">
        <title>Genome sequence of 'Pedosphaera parvula' Ellin514, an aerobic Verrucomicrobial isolate from pasture soil.</title>
        <authorList>
            <person name="Kant R."/>
            <person name="van Passel M.W."/>
            <person name="Sangwan P."/>
            <person name="Palva A."/>
            <person name="Lucas S."/>
            <person name="Copeland A."/>
            <person name="Lapidus A."/>
            <person name="Glavina Del Rio T."/>
            <person name="Dalin E."/>
            <person name="Tice H."/>
            <person name="Bruce D."/>
            <person name="Goodwin L."/>
            <person name="Pitluck S."/>
            <person name="Chertkov O."/>
            <person name="Larimer F.W."/>
            <person name="Land M.L."/>
            <person name="Hauser L."/>
            <person name="Brettin T.S."/>
            <person name="Detter J.C."/>
            <person name="Han S."/>
            <person name="de Vos W.M."/>
            <person name="Janssen P.H."/>
            <person name="Smidt H."/>
        </authorList>
    </citation>
    <scope>NUCLEOTIDE SEQUENCE [LARGE SCALE GENOMIC DNA]</scope>
    <source>
        <strain evidence="3 4">Ellin514</strain>
    </source>
</reference>
<keyword evidence="4" id="KW-1185">Reference proteome</keyword>
<feature type="domain" description="DUF4412" evidence="2">
    <location>
        <begin position="72"/>
        <end position="195"/>
    </location>
</feature>